<accession>A0A0J1CRF7</accession>
<dbReference type="EMBL" id="AEJF01000159">
    <property type="protein sequence ID" value="KLU23197.1"/>
    <property type="molecule type" value="Genomic_DNA"/>
</dbReference>
<evidence type="ECO:0000313" key="4">
    <source>
        <dbReference type="Proteomes" id="UP000035963"/>
    </source>
</evidence>
<feature type="signal peptide" evidence="2">
    <location>
        <begin position="1"/>
        <end position="18"/>
    </location>
</feature>
<dbReference type="AlphaFoldDB" id="A0A0J1CRF7"/>
<dbReference type="PATRIC" id="fig|908627.4.peg.5934"/>
<name>A0A0J1CRF7_9BURK</name>
<reference evidence="3 4" key="1">
    <citation type="journal article" date="2015" name="Genome Announc.">
        <title>Draft Genome Sequence of Burkholderia sp. Strain PML1(12), an Ectomycorrhizosphere-Inhabiting Bacterium with Effective Mineral-Weathering Ability.</title>
        <authorList>
            <person name="Uroz S."/>
            <person name="Oger P."/>
        </authorList>
    </citation>
    <scope>NUCLEOTIDE SEQUENCE [LARGE SCALE GENOMIC DNA]</scope>
    <source>
        <strain evidence="4">PML1(12)</strain>
    </source>
</reference>
<evidence type="ECO:0000256" key="1">
    <source>
        <dbReference type="SAM" id="MobiDB-lite"/>
    </source>
</evidence>
<dbReference type="RefSeq" id="WP_047895175.1">
    <property type="nucleotide sequence ID" value="NZ_AEJF01000159.1"/>
</dbReference>
<proteinExistence type="predicted"/>
<keyword evidence="3" id="KW-0449">Lipoprotein</keyword>
<evidence type="ECO:0000256" key="2">
    <source>
        <dbReference type="SAM" id="SignalP"/>
    </source>
</evidence>
<sequence length="125" mass="13763">MLTFKASCARALIGVALAGSLAACVVEPTRQVNVVEETPARPDPHMEAVHRMDQVNGRINALWHHVDQRVNQGFYPPPQGDAFHHRLDVIRQESRDMASQHGGGLSGEEQHTLNGELDGLQRAIQ</sequence>
<organism evidence="3 4">
    <name type="scientific">Caballeronia mineralivorans PML1(12)</name>
    <dbReference type="NCBI Taxonomy" id="908627"/>
    <lineage>
        <taxon>Bacteria</taxon>
        <taxon>Pseudomonadati</taxon>
        <taxon>Pseudomonadota</taxon>
        <taxon>Betaproteobacteria</taxon>
        <taxon>Burkholderiales</taxon>
        <taxon>Burkholderiaceae</taxon>
        <taxon>Caballeronia</taxon>
    </lineage>
</organism>
<keyword evidence="2" id="KW-0732">Signal</keyword>
<dbReference type="PROSITE" id="PS51257">
    <property type="entry name" value="PROKAR_LIPOPROTEIN"/>
    <property type="match status" value="1"/>
</dbReference>
<protein>
    <submittedName>
        <fullName evidence="3">Lipoprotein</fullName>
    </submittedName>
</protein>
<dbReference type="Proteomes" id="UP000035963">
    <property type="component" value="Unassembled WGS sequence"/>
</dbReference>
<feature type="chain" id="PRO_5005249817" evidence="2">
    <location>
        <begin position="19"/>
        <end position="125"/>
    </location>
</feature>
<keyword evidence="4" id="KW-1185">Reference proteome</keyword>
<evidence type="ECO:0000313" key="3">
    <source>
        <dbReference type="EMBL" id="KLU23197.1"/>
    </source>
</evidence>
<dbReference type="OrthoDB" id="8926485at2"/>
<feature type="region of interest" description="Disordered" evidence="1">
    <location>
        <begin position="94"/>
        <end position="125"/>
    </location>
</feature>
<comment type="caution">
    <text evidence="3">The sequence shown here is derived from an EMBL/GenBank/DDBJ whole genome shotgun (WGS) entry which is preliminary data.</text>
</comment>
<gene>
    <name evidence="3" type="ORF">EOS_26595</name>
</gene>